<evidence type="ECO:0000313" key="2">
    <source>
        <dbReference type="Proteomes" id="UP000078148"/>
    </source>
</evidence>
<name>A0A172ZH29_9BACL</name>
<gene>
    <name evidence="1" type="ORF">AR543_12295</name>
</gene>
<dbReference type="STRING" id="1616788.AR543_12295"/>
<dbReference type="EMBL" id="CP013023">
    <property type="protein sequence ID" value="ANF96712.1"/>
    <property type="molecule type" value="Genomic_DNA"/>
</dbReference>
<reference evidence="1 2" key="2">
    <citation type="journal article" date="2016" name="Int. J. Syst. Evol. Microbiol.">
        <title>Paenibacillus bovis sp. nov., isolated from raw yak (Bos grunniens) milk.</title>
        <authorList>
            <person name="Gao C."/>
            <person name="Han J."/>
            <person name="Liu Z."/>
            <person name="Xu X."/>
            <person name="Hang F."/>
            <person name="Wu Z."/>
        </authorList>
    </citation>
    <scope>NUCLEOTIDE SEQUENCE [LARGE SCALE GENOMIC DNA]</scope>
    <source>
        <strain evidence="1 2">BD3526</strain>
    </source>
</reference>
<evidence type="ECO:0000313" key="1">
    <source>
        <dbReference type="EMBL" id="ANF96712.1"/>
    </source>
</evidence>
<dbReference type="Proteomes" id="UP000078148">
    <property type="component" value="Chromosome"/>
</dbReference>
<sequence length="126" mass="13933">MRKSKPNLELFAADIPLVDGIIESITLLPDQAKIYFRTENGASAAFTFEQTAGVWEKRAAGQEIGGMTTQPIHLAPSYIRDSLLADLETGELDQETLDSLSVYSFLNSWSEQPLLEIAAVEMKIDK</sequence>
<accession>A0A172ZH29</accession>
<dbReference type="OrthoDB" id="2678667at2"/>
<keyword evidence="2" id="KW-1185">Reference proteome</keyword>
<dbReference type="KEGG" id="pbv:AR543_12295"/>
<dbReference type="AlphaFoldDB" id="A0A172ZH29"/>
<dbReference type="RefSeq" id="WP_060534809.1">
    <property type="nucleotide sequence ID" value="NZ_CP013023.1"/>
</dbReference>
<proteinExistence type="predicted"/>
<protein>
    <submittedName>
        <fullName evidence="1">Uncharacterized protein</fullName>
    </submittedName>
</protein>
<organism evidence="1 2">
    <name type="scientific">Paenibacillus bovis</name>
    <dbReference type="NCBI Taxonomy" id="1616788"/>
    <lineage>
        <taxon>Bacteria</taxon>
        <taxon>Bacillati</taxon>
        <taxon>Bacillota</taxon>
        <taxon>Bacilli</taxon>
        <taxon>Bacillales</taxon>
        <taxon>Paenibacillaceae</taxon>
        <taxon>Paenibacillus</taxon>
    </lineage>
</organism>
<reference evidence="2" key="1">
    <citation type="submission" date="2015-10" db="EMBL/GenBank/DDBJ databases">
        <title>Genome of Paenibacillus bovis sp. nov.</title>
        <authorList>
            <person name="Wu Z."/>
            <person name="Gao C."/>
            <person name="Liu Z."/>
            <person name="Zheng H."/>
        </authorList>
    </citation>
    <scope>NUCLEOTIDE SEQUENCE [LARGE SCALE GENOMIC DNA]</scope>
    <source>
        <strain evidence="2">BD3526</strain>
    </source>
</reference>